<feature type="transmembrane region" description="Helical" evidence="1">
    <location>
        <begin position="7"/>
        <end position="25"/>
    </location>
</feature>
<evidence type="ECO:0000256" key="1">
    <source>
        <dbReference type="SAM" id="Phobius"/>
    </source>
</evidence>
<keyword evidence="1" id="KW-0812">Transmembrane</keyword>
<accession>A0ABU1J5V6</accession>
<comment type="caution">
    <text evidence="2">The sequence shown here is derived from an EMBL/GenBank/DDBJ whole genome shotgun (WGS) entry which is preliminary data.</text>
</comment>
<evidence type="ECO:0000313" key="3">
    <source>
        <dbReference type="Proteomes" id="UP001185069"/>
    </source>
</evidence>
<keyword evidence="1" id="KW-0472">Membrane</keyword>
<protein>
    <recommendedName>
        <fullName evidence="4">Glycine zipper family protein</fullName>
    </recommendedName>
</protein>
<dbReference type="RefSeq" id="WP_309795047.1">
    <property type="nucleotide sequence ID" value="NZ_BAAAHY010000006.1"/>
</dbReference>
<evidence type="ECO:0008006" key="4">
    <source>
        <dbReference type="Google" id="ProtNLM"/>
    </source>
</evidence>
<keyword evidence="3" id="KW-1185">Reference proteome</keyword>
<dbReference type="EMBL" id="JAVDQF010000001">
    <property type="protein sequence ID" value="MDR6267807.1"/>
    <property type="molecule type" value="Genomic_DNA"/>
</dbReference>
<proteinExistence type="predicted"/>
<sequence length="76" mass="8069">MIKKPATIAFLAAGIAATVLIGLFFGWEKSLYAIVGVGVGLGAFVGISAGNRSAKKTDEYRENLIRKKSPDRNNDA</sequence>
<keyword evidence="1" id="KW-1133">Transmembrane helix</keyword>
<gene>
    <name evidence="2" type="ORF">JOE69_000045</name>
</gene>
<reference evidence="2 3" key="1">
    <citation type="submission" date="2023-07" db="EMBL/GenBank/DDBJ databases">
        <title>Sequencing the genomes of 1000 actinobacteria strains.</title>
        <authorList>
            <person name="Klenk H.-P."/>
        </authorList>
    </citation>
    <scope>NUCLEOTIDE SEQUENCE [LARGE SCALE GENOMIC DNA]</scope>
    <source>
        <strain evidence="2 3">DSM 14555</strain>
    </source>
</reference>
<evidence type="ECO:0000313" key="2">
    <source>
        <dbReference type="EMBL" id="MDR6267807.1"/>
    </source>
</evidence>
<feature type="transmembrane region" description="Helical" evidence="1">
    <location>
        <begin position="31"/>
        <end position="51"/>
    </location>
</feature>
<organism evidence="2 3">
    <name type="scientific">Arthrobacter russicus</name>
    <dbReference type="NCBI Taxonomy" id="172040"/>
    <lineage>
        <taxon>Bacteria</taxon>
        <taxon>Bacillati</taxon>
        <taxon>Actinomycetota</taxon>
        <taxon>Actinomycetes</taxon>
        <taxon>Micrococcales</taxon>
        <taxon>Micrococcaceae</taxon>
        <taxon>Arthrobacter</taxon>
    </lineage>
</organism>
<name>A0ABU1J5V6_9MICC</name>
<dbReference type="Proteomes" id="UP001185069">
    <property type="component" value="Unassembled WGS sequence"/>
</dbReference>